<dbReference type="Pfam" id="PF00072">
    <property type="entry name" value="Response_reg"/>
    <property type="match status" value="1"/>
</dbReference>
<keyword evidence="1 2" id="KW-0597">Phosphoprotein</keyword>
<feature type="domain" description="Response regulatory" evidence="3">
    <location>
        <begin position="7"/>
        <end position="122"/>
    </location>
</feature>
<dbReference type="EMBL" id="MWQY01000006">
    <property type="protein sequence ID" value="ORC36195.1"/>
    <property type="molecule type" value="Genomic_DNA"/>
</dbReference>
<sequence>MNDDETTILIVEDAVITSMMLRVGLEDAGFTVCAVASSGEDAIRDADTYGPNLVLMDIRLSGEMDGFTAAQKISARHSCRFVFMSGYDLDDCRQKSRDLDPVAVFTKPVKLKELISSIRSPG</sequence>
<dbReference type="RefSeq" id="WP_083049289.1">
    <property type="nucleotide sequence ID" value="NZ_MWQY01000006.1"/>
</dbReference>
<dbReference type="InterPro" id="IPR050595">
    <property type="entry name" value="Bact_response_regulator"/>
</dbReference>
<dbReference type="Gene3D" id="3.40.50.2300">
    <property type="match status" value="1"/>
</dbReference>
<name>A0A1Y1RZG8_9SPIO</name>
<keyword evidence="5" id="KW-1185">Reference proteome</keyword>
<dbReference type="InterPro" id="IPR001789">
    <property type="entry name" value="Sig_transdc_resp-reg_receiver"/>
</dbReference>
<evidence type="ECO:0000259" key="3">
    <source>
        <dbReference type="PROSITE" id="PS50110"/>
    </source>
</evidence>
<dbReference type="STRING" id="1963862.B4O97_06285"/>
<evidence type="ECO:0000256" key="1">
    <source>
        <dbReference type="ARBA" id="ARBA00022553"/>
    </source>
</evidence>
<dbReference type="PROSITE" id="PS50110">
    <property type="entry name" value="RESPONSE_REGULATORY"/>
    <property type="match status" value="1"/>
</dbReference>
<gene>
    <name evidence="4" type="ORF">B4O97_06285</name>
</gene>
<dbReference type="SUPFAM" id="SSF52172">
    <property type="entry name" value="CheY-like"/>
    <property type="match status" value="1"/>
</dbReference>
<dbReference type="PANTHER" id="PTHR44591:SF3">
    <property type="entry name" value="RESPONSE REGULATORY DOMAIN-CONTAINING PROTEIN"/>
    <property type="match status" value="1"/>
</dbReference>
<reference evidence="4 5" key="1">
    <citation type="submission" date="2017-03" db="EMBL/GenBank/DDBJ databases">
        <title>Draft Genome sequence of Marispirochaeta sp. strain JC444.</title>
        <authorList>
            <person name="Shivani Y."/>
            <person name="Subhash Y."/>
            <person name="Sasikala C."/>
            <person name="Ramana C."/>
        </authorList>
    </citation>
    <scope>NUCLEOTIDE SEQUENCE [LARGE SCALE GENOMIC DNA]</scope>
    <source>
        <strain evidence="4 5">JC444</strain>
    </source>
</reference>
<dbReference type="InterPro" id="IPR011006">
    <property type="entry name" value="CheY-like_superfamily"/>
</dbReference>
<evidence type="ECO:0000256" key="2">
    <source>
        <dbReference type="PROSITE-ProRule" id="PRU00169"/>
    </source>
</evidence>
<dbReference type="AlphaFoldDB" id="A0A1Y1RZG8"/>
<accession>A0A1Y1RZG8</accession>
<dbReference type="SMART" id="SM00448">
    <property type="entry name" value="REC"/>
    <property type="match status" value="1"/>
</dbReference>
<dbReference type="GO" id="GO:0000160">
    <property type="term" value="P:phosphorelay signal transduction system"/>
    <property type="evidence" value="ECO:0007669"/>
    <property type="project" value="InterPro"/>
</dbReference>
<feature type="modified residue" description="4-aspartylphosphate" evidence="2">
    <location>
        <position position="57"/>
    </location>
</feature>
<comment type="caution">
    <text evidence="4">The sequence shown here is derived from an EMBL/GenBank/DDBJ whole genome shotgun (WGS) entry which is preliminary data.</text>
</comment>
<dbReference type="Proteomes" id="UP000192343">
    <property type="component" value="Unassembled WGS sequence"/>
</dbReference>
<proteinExistence type="predicted"/>
<dbReference type="OrthoDB" id="5343928at2"/>
<dbReference type="PANTHER" id="PTHR44591">
    <property type="entry name" value="STRESS RESPONSE REGULATOR PROTEIN 1"/>
    <property type="match status" value="1"/>
</dbReference>
<evidence type="ECO:0000313" key="5">
    <source>
        <dbReference type="Proteomes" id="UP000192343"/>
    </source>
</evidence>
<protein>
    <recommendedName>
        <fullName evidence="3">Response regulatory domain-containing protein</fullName>
    </recommendedName>
</protein>
<organism evidence="4 5">
    <name type="scientific">Marispirochaeta aestuarii</name>
    <dbReference type="NCBI Taxonomy" id="1963862"/>
    <lineage>
        <taxon>Bacteria</taxon>
        <taxon>Pseudomonadati</taxon>
        <taxon>Spirochaetota</taxon>
        <taxon>Spirochaetia</taxon>
        <taxon>Spirochaetales</taxon>
        <taxon>Spirochaetaceae</taxon>
        <taxon>Marispirochaeta</taxon>
    </lineage>
</organism>
<evidence type="ECO:0000313" key="4">
    <source>
        <dbReference type="EMBL" id="ORC36195.1"/>
    </source>
</evidence>